<dbReference type="InterPro" id="IPR001498">
    <property type="entry name" value="Impact_N"/>
</dbReference>
<proteinExistence type="inferred from homology"/>
<dbReference type="InterPro" id="IPR036956">
    <property type="entry name" value="Impact_N_sf"/>
</dbReference>
<dbReference type="Gene3D" id="3.30.70.240">
    <property type="match status" value="1"/>
</dbReference>
<feature type="domain" description="Impact N-terminal" evidence="2">
    <location>
        <begin position="18"/>
        <end position="121"/>
    </location>
</feature>
<keyword evidence="4" id="KW-1185">Reference proteome</keyword>
<reference evidence="3 4" key="1">
    <citation type="journal article" date="2012" name="Extremophiles">
        <title>Thermotomaculum hydrothermale gen. nov., sp. nov., a novel heterotrophic thermophile within the phylum Acidobacteria from a deep-sea hydrothermal vent chimney in the Southern Okinawa Trough.</title>
        <authorList>
            <person name="Izumi H."/>
            <person name="Nunoura T."/>
            <person name="Miyazaki M."/>
            <person name="Mino S."/>
            <person name="Toki T."/>
            <person name="Takai K."/>
            <person name="Sako Y."/>
            <person name="Sawabe T."/>
            <person name="Nakagawa S."/>
        </authorList>
    </citation>
    <scope>NUCLEOTIDE SEQUENCE [LARGE SCALE GENOMIC DNA]</scope>
    <source>
        <strain evidence="3 4">AC55</strain>
    </source>
</reference>
<evidence type="ECO:0000256" key="1">
    <source>
        <dbReference type="ARBA" id="ARBA00007665"/>
    </source>
</evidence>
<sequence length="206" mass="23595">MEKIKVPVEEKKESLTIKGSKFISTIIPVKTRDEAESTLEKIRKHYYDATHNCFAYRIYPDIERYSDDGEPSNTAGKPIMSAIKGEEMYNTLVVVTRYFGGTKLGVGGLIKAYTESAKKVLQSVKTVYLENIKTVNVEVNFNEVNYVYHLTRLESVKISGEEYSNNGVSFTIRLKADMLEVLKENLREKLNRIPEIIELEERLDTL</sequence>
<gene>
    <name evidence="3" type="primary">pepQ</name>
    <name evidence="3" type="ORF">TTHT_1160</name>
</gene>
<name>A0A7R6PP37_9BACT</name>
<dbReference type="EC" id="3.4.13.9" evidence="3"/>
<dbReference type="InterPro" id="IPR023582">
    <property type="entry name" value="Impact"/>
</dbReference>
<keyword evidence="3" id="KW-0378">Hydrolase</keyword>
<organism evidence="3 4">
    <name type="scientific">Thermotomaculum hydrothermale</name>
    <dbReference type="NCBI Taxonomy" id="981385"/>
    <lineage>
        <taxon>Bacteria</taxon>
        <taxon>Pseudomonadati</taxon>
        <taxon>Acidobacteriota</taxon>
        <taxon>Holophagae</taxon>
        <taxon>Thermotomaculales</taxon>
        <taxon>Thermotomaculaceae</taxon>
        <taxon>Thermotomaculum</taxon>
    </lineage>
</organism>
<evidence type="ECO:0000313" key="4">
    <source>
        <dbReference type="Proteomes" id="UP000595564"/>
    </source>
</evidence>
<keyword evidence="3" id="KW-0645">Protease</keyword>
<dbReference type="InterPro" id="IPR020568">
    <property type="entry name" value="Ribosomal_Su5_D2-typ_SF"/>
</dbReference>
<dbReference type="GO" id="GO:0005737">
    <property type="term" value="C:cytoplasm"/>
    <property type="evidence" value="ECO:0007669"/>
    <property type="project" value="TreeGrafter"/>
</dbReference>
<dbReference type="PANTHER" id="PTHR16301">
    <property type="entry name" value="IMPACT-RELATED"/>
    <property type="match status" value="1"/>
</dbReference>
<dbReference type="GO" id="GO:0006446">
    <property type="term" value="P:regulation of translational initiation"/>
    <property type="evidence" value="ECO:0007669"/>
    <property type="project" value="TreeGrafter"/>
</dbReference>
<accession>A0A7R6PP37</accession>
<dbReference type="KEGG" id="thyd:TTHT_1160"/>
<evidence type="ECO:0000259" key="2">
    <source>
        <dbReference type="Pfam" id="PF01205"/>
    </source>
</evidence>
<evidence type="ECO:0000313" key="3">
    <source>
        <dbReference type="EMBL" id="BBB32691.1"/>
    </source>
</evidence>
<protein>
    <submittedName>
        <fullName evidence="3">Xaa-Pro dipeptidase</fullName>
        <ecNumber evidence="3">3.4.13.9</ecNumber>
    </submittedName>
</protein>
<keyword evidence="3" id="KW-0224">Dipeptidase</keyword>
<dbReference type="Pfam" id="PF01205">
    <property type="entry name" value="Impact_N"/>
    <property type="match status" value="1"/>
</dbReference>
<dbReference type="Gene3D" id="3.30.230.30">
    <property type="entry name" value="Impact, N-terminal domain"/>
    <property type="match status" value="1"/>
</dbReference>
<dbReference type="SUPFAM" id="SSF54211">
    <property type="entry name" value="Ribosomal protein S5 domain 2-like"/>
    <property type="match status" value="1"/>
</dbReference>
<dbReference type="RefSeq" id="WP_201326993.1">
    <property type="nucleotide sequence ID" value="NZ_AP017470.1"/>
</dbReference>
<dbReference type="GO" id="GO:0102009">
    <property type="term" value="F:proline dipeptidase activity"/>
    <property type="evidence" value="ECO:0007669"/>
    <property type="project" value="UniProtKB-EC"/>
</dbReference>
<dbReference type="PROSITE" id="PS00910">
    <property type="entry name" value="UPF0029"/>
    <property type="match status" value="1"/>
</dbReference>
<dbReference type="InterPro" id="IPR020569">
    <property type="entry name" value="UPF0029_Impact_CS"/>
</dbReference>
<dbReference type="PANTHER" id="PTHR16301:SF20">
    <property type="entry name" value="IMPACT FAMILY MEMBER YIGZ"/>
    <property type="match status" value="1"/>
</dbReference>
<dbReference type="Proteomes" id="UP000595564">
    <property type="component" value="Chromosome"/>
</dbReference>
<comment type="similarity">
    <text evidence="1">Belongs to the IMPACT family.</text>
</comment>
<dbReference type="AlphaFoldDB" id="A0A7R6PP37"/>
<dbReference type="EMBL" id="AP017470">
    <property type="protein sequence ID" value="BBB32691.1"/>
    <property type="molecule type" value="Genomic_DNA"/>
</dbReference>